<dbReference type="GO" id="GO:0016279">
    <property type="term" value="F:protein-lysine N-methyltransferase activity"/>
    <property type="evidence" value="ECO:0007669"/>
    <property type="project" value="TreeGrafter"/>
</dbReference>
<evidence type="ECO:0000256" key="1">
    <source>
        <dbReference type="ARBA" id="ARBA00022603"/>
    </source>
</evidence>
<dbReference type="PANTHER" id="PTHR43648">
    <property type="entry name" value="ELECTRON TRANSFER FLAVOPROTEIN BETA SUBUNIT LYSINE METHYLTRANSFERASE"/>
    <property type="match status" value="1"/>
</dbReference>
<name>A0AB39USX1_9GAMM</name>
<keyword evidence="3" id="KW-0689">Ribosomal protein</keyword>
<dbReference type="PANTHER" id="PTHR43648:SF1">
    <property type="entry name" value="ELECTRON TRANSFER FLAVOPROTEIN BETA SUBUNIT LYSINE METHYLTRANSFERASE"/>
    <property type="match status" value="1"/>
</dbReference>
<keyword evidence="3" id="KW-0687">Ribonucleoprotein</keyword>
<protein>
    <submittedName>
        <fullName evidence="3">50S ribosomal protein L11 methyltransferase</fullName>
    </submittedName>
</protein>
<evidence type="ECO:0000313" key="3">
    <source>
        <dbReference type="EMBL" id="XDT70940.1"/>
    </source>
</evidence>
<dbReference type="EMBL" id="CP154858">
    <property type="protein sequence ID" value="XDT70940.1"/>
    <property type="molecule type" value="Genomic_DNA"/>
</dbReference>
<dbReference type="Gene3D" id="3.40.50.150">
    <property type="entry name" value="Vaccinia Virus protein VP39"/>
    <property type="match status" value="1"/>
</dbReference>
<organism evidence="3">
    <name type="scientific">Thermohahella caldifontis</name>
    <dbReference type="NCBI Taxonomy" id="3142973"/>
    <lineage>
        <taxon>Bacteria</taxon>
        <taxon>Pseudomonadati</taxon>
        <taxon>Pseudomonadota</taxon>
        <taxon>Gammaproteobacteria</taxon>
        <taxon>Oceanospirillales</taxon>
        <taxon>Hahellaceae</taxon>
        <taxon>Thermohahella</taxon>
    </lineage>
</organism>
<dbReference type="SUPFAM" id="SSF53335">
    <property type="entry name" value="S-adenosyl-L-methionine-dependent methyltransferases"/>
    <property type="match status" value="1"/>
</dbReference>
<keyword evidence="1 3" id="KW-0489">Methyltransferase</keyword>
<dbReference type="AlphaFoldDB" id="A0AB39USX1"/>
<dbReference type="GO" id="GO:0005840">
    <property type="term" value="C:ribosome"/>
    <property type="evidence" value="ECO:0007669"/>
    <property type="project" value="UniProtKB-KW"/>
</dbReference>
<accession>A0AB39USX1</accession>
<reference evidence="3" key="1">
    <citation type="submission" date="2024-05" db="EMBL/GenBank/DDBJ databases">
        <title>Genome sequencing of novel strain.</title>
        <authorList>
            <person name="Ganbat D."/>
            <person name="Ganbat S."/>
            <person name="Lee S.-J."/>
        </authorList>
    </citation>
    <scope>NUCLEOTIDE SEQUENCE</scope>
    <source>
        <strain evidence="3">SMD15-11</strain>
    </source>
</reference>
<sequence length="216" mass="23709">MTPEHLLQRLRETLPRACLLATPLPRVPEIRLYLFDPESMQGPLSHDEAQRVVAEPAYWSFCWASGQVLARDLLDHPERVRGKVVVDVGPGSGVVAIAAALAGAKQVLACDIDPLALEAVRANAVLNGVALDVIDQLPEGKVDVLTAADILYDRENLPLLARFREVARDVWLADSRIRSLQAEGYRLVSTGEAVTCPDLNEFEEFNVVRVYHAPGV</sequence>
<dbReference type="InterPro" id="IPR050078">
    <property type="entry name" value="Ribosomal_L11_MeTrfase_PrmA"/>
</dbReference>
<dbReference type="Pfam" id="PF06325">
    <property type="entry name" value="PrmA"/>
    <property type="match status" value="1"/>
</dbReference>
<dbReference type="GO" id="GO:0032259">
    <property type="term" value="P:methylation"/>
    <property type="evidence" value="ECO:0007669"/>
    <property type="project" value="UniProtKB-KW"/>
</dbReference>
<dbReference type="RefSeq" id="WP_369599981.1">
    <property type="nucleotide sequence ID" value="NZ_CP154858.1"/>
</dbReference>
<proteinExistence type="predicted"/>
<dbReference type="InterPro" id="IPR029063">
    <property type="entry name" value="SAM-dependent_MTases_sf"/>
</dbReference>
<gene>
    <name evidence="3" type="ORF">AAIA72_08950</name>
</gene>
<keyword evidence="2" id="KW-0808">Transferase</keyword>
<evidence type="ECO:0000256" key="2">
    <source>
        <dbReference type="ARBA" id="ARBA00022679"/>
    </source>
</evidence>
<dbReference type="KEGG" id="tcd:AAIA72_08950"/>